<sequence length="304" mass="32566">MAPTVPWTPSKAQVFVVVVATGNGSDAVVDATASIVGLSEVYLVQRMGSINFQVTLKSMASMTLIVTNVTYLFLPSFVPKEVLLQALSPYGKFLSLNADLMSGRPGVLTGTRFAWMEINPTTPVPNYLRVSGHHLTFDYRGLQRVYLRRGSSDHYHTQCTTVFCGHCDIYGHESEGCDRPCRCWGDGRPTIVCTVRPSYADAAAEAFPPLPPQPAAVATARGAVTKEIALTPHQPASANDKEGASSSGNRGTPCSLASSTIKEDRAIDDVTDSASTSAGTIDPPDRTEVLNTVKTSDHTISTRD</sequence>
<dbReference type="EMBL" id="CM023474">
    <property type="protein sequence ID" value="KAH7949202.1"/>
    <property type="molecule type" value="Genomic_DNA"/>
</dbReference>
<comment type="caution">
    <text evidence="1">The sequence shown here is derived from an EMBL/GenBank/DDBJ whole genome shotgun (WGS) entry which is preliminary data.</text>
</comment>
<evidence type="ECO:0000313" key="2">
    <source>
        <dbReference type="Proteomes" id="UP000821865"/>
    </source>
</evidence>
<organism evidence="1 2">
    <name type="scientific">Dermacentor silvarum</name>
    <name type="common">Tick</name>
    <dbReference type="NCBI Taxonomy" id="543639"/>
    <lineage>
        <taxon>Eukaryota</taxon>
        <taxon>Metazoa</taxon>
        <taxon>Ecdysozoa</taxon>
        <taxon>Arthropoda</taxon>
        <taxon>Chelicerata</taxon>
        <taxon>Arachnida</taxon>
        <taxon>Acari</taxon>
        <taxon>Parasitiformes</taxon>
        <taxon>Ixodida</taxon>
        <taxon>Ixodoidea</taxon>
        <taxon>Ixodidae</taxon>
        <taxon>Rhipicephalinae</taxon>
        <taxon>Dermacentor</taxon>
    </lineage>
</organism>
<reference evidence="1" key="1">
    <citation type="submission" date="2020-05" db="EMBL/GenBank/DDBJ databases">
        <title>Large-scale comparative analyses of tick genomes elucidate their genetic diversity and vector capacities.</title>
        <authorList>
            <person name="Jia N."/>
            <person name="Wang J."/>
            <person name="Shi W."/>
            <person name="Du L."/>
            <person name="Sun Y."/>
            <person name="Zhan W."/>
            <person name="Jiang J."/>
            <person name="Wang Q."/>
            <person name="Zhang B."/>
            <person name="Ji P."/>
            <person name="Sakyi L.B."/>
            <person name="Cui X."/>
            <person name="Yuan T."/>
            <person name="Jiang B."/>
            <person name="Yang W."/>
            <person name="Lam T.T.-Y."/>
            <person name="Chang Q."/>
            <person name="Ding S."/>
            <person name="Wang X."/>
            <person name="Zhu J."/>
            <person name="Ruan X."/>
            <person name="Zhao L."/>
            <person name="Wei J."/>
            <person name="Que T."/>
            <person name="Du C."/>
            <person name="Cheng J."/>
            <person name="Dai P."/>
            <person name="Han X."/>
            <person name="Huang E."/>
            <person name="Gao Y."/>
            <person name="Liu J."/>
            <person name="Shao H."/>
            <person name="Ye R."/>
            <person name="Li L."/>
            <person name="Wei W."/>
            <person name="Wang X."/>
            <person name="Wang C."/>
            <person name="Yang T."/>
            <person name="Huo Q."/>
            <person name="Li W."/>
            <person name="Guo W."/>
            <person name="Chen H."/>
            <person name="Zhou L."/>
            <person name="Ni X."/>
            <person name="Tian J."/>
            <person name="Zhou Y."/>
            <person name="Sheng Y."/>
            <person name="Liu T."/>
            <person name="Pan Y."/>
            <person name="Xia L."/>
            <person name="Li J."/>
            <person name="Zhao F."/>
            <person name="Cao W."/>
        </authorList>
    </citation>
    <scope>NUCLEOTIDE SEQUENCE</scope>
    <source>
        <strain evidence="1">Dsil-2018</strain>
    </source>
</reference>
<keyword evidence="2" id="KW-1185">Reference proteome</keyword>
<gene>
    <name evidence="1" type="ORF">HPB49_006291</name>
</gene>
<proteinExistence type="predicted"/>
<protein>
    <submittedName>
        <fullName evidence="1">Uncharacterized protein</fullName>
    </submittedName>
</protein>
<dbReference type="Proteomes" id="UP000821865">
    <property type="component" value="Chromosome 5"/>
</dbReference>
<name>A0ACB8CQB9_DERSI</name>
<evidence type="ECO:0000313" key="1">
    <source>
        <dbReference type="EMBL" id="KAH7949202.1"/>
    </source>
</evidence>
<accession>A0ACB8CQB9</accession>